<dbReference type="Proteomes" id="UP000250245">
    <property type="component" value="Unassembled WGS sequence"/>
</dbReference>
<protein>
    <recommendedName>
        <fullName evidence="2">YegS/DAGK C-terminal domain-containing protein</fullName>
    </recommendedName>
</protein>
<sequence length="139" mass="15350">MAYVMSFFRQVNNSVQRCRFRIDGKQVLKRNVIIFMVGNTSQLTGGIQLFPEATPFDGSLDLLIGAPQGISGWWRVVKNVVLNWAAQHARVFQRQTLRSPVAQAGGVGDGRRPRSRGAALGSSRSYRKPLRLSPASPVP</sequence>
<accession>A0A2X3BIY0</accession>
<evidence type="ECO:0000313" key="3">
    <source>
        <dbReference type="EMBL" id="SQC01647.1"/>
    </source>
</evidence>
<dbReference type="InterPro" id="IPR045540">
    <property type="entry name" value="YegS/DAGK_C"/>
</dbReference>
<dbReference type="AlphaFoldDB" id="A0A2X3BIY0"/>
<dbReference type="EMBL" id="UASJ01000008">
    <property type="protein sequence ID" value="SQC01647.1"/>
    <property type="molecule type" value="Genomic_DNA"/>
</dbReference>
<name>A0A2X3BIY0_9ACTO</name>
<evidence type="ECO:0000256" key="1">
    <source>
        <dbReference type="SAM" id="MobiDB-lite"/>
    </source>
</evidence>
<dbReference type="SUPFAM" id="SSF111331">
    <property type="entry name" value="NAD kinase/diacylglycerol kinase-like"/>
    <property type="match status" value="1"/>
</dbReference>
<evidence type="ECO:0000259" key="2">
    <source>
        <dbReference type="Pfam" id="PF19279"/>
    </source>
</evidence>
<feature type="domain" description="YegS/DAGK C-terminal" evidence="2">
    <location>
        <begin position="3"/>
        <end position="67"/>
    </location>
</feature>
<proteinExistence type="predicted"/>
<dbReference type="Pfam" id="PF19279">
    <property type="entry name" value="YegS_C"/>
    <property type="match status" value="1"/>
</dbReference>
<feature type="region of interest" description="Disordered" evidence="1">
    <location>
        <begin position="102"/>
        <end position="139"/>
    </location>
</feature>
<dbReference type="RefSeq" id="WP_252893320.1">
    <property type="nucleotide sequence ID" value="NZ_UASJ01000008.1"/>
</dbReference>
<evidence type="ECO:0000313" key="4">
    <source>
        <dbReference type="Proteomes" id="UP000250245"/>
    </source>
</evidence>
<organism evidence="3 4">
    <name type="scientific">Mobiluncus curtisii</name>
    <dbReference type="NCBI Taxonomy" id="2051"/>
    <lineage>
        <taxon>Bacteria</taxon>
        <taxon>Bacillati</taxon>
        <taxon>Actinomycetota</taxon>
        <taxon>Actinomycetes</taxon>
        <taxon>Actinomycetales</taxon>
        <taxon>Actinomycetaceae</taxon>
        <taxon>Mobiluncus</taxon>
    </lineage>
</organism>
<dbReference type="InterPro" id="IPR016064">
    <property type="entry name" value="NAD/diacylglycerol_kinase_sf"/>
</dbReference>
<dbReference type="Gene3D" id="2.60.200.40">
    <property type="match status" value="1"/>
</dbReference>
<reference evidence="3 4" key="1">
    <citation type="submission" date="2018-06" db="EMBL/GenBank/DDBJ databases">
        <authorList>
            <consortium name="Pathogen Informatics"/>
            <person name="Doyle S."/>
        </authorList>
    </citation>
    <scope>NUCLEOTIDE SEQUENCE [LARGE SCALE GENOMIC DNA]</scope>
    <source>
        <strain evidence="3 4">NCTC11820</strain>
    </source>
</reference>
<gene>
    <name evidence="3" type="ORF">NCTC11820_02039</name>
</gene>